<dbReference type="AlphaFoldDB" id="A0A265NCA7"/>
<comment type="caution">
    <text evidence="1">The sequence shown here is derived from an EMBL/GenBank/DDBJ whole genome shotgun (WGS) entry which is preliminary data.</text>
</comment>
<protein>
    <recommendedName>
        <fullName evidence="3">DUF5348 domain-containing protein</fullName>
    </recommendedName>
</protein>
<reference evidence="1 2" key="1">
    <citation type="submission" date="2017-08" db="EMBL/GenBank/DDBJ databases">
        <title>Virgibacillus indicus sp. nov. and Virgibacillus profoundi sp. nov, two moderately halophilic bacteria isolated from marine sediment by using the Microfluidic Streak Plate.</title>
        <authorList>
            <person name="Xu B."/>
            <person name="Hu B."/>
            <person name="Wang J."/>
            <person name="Zhu Y."/>
            <person name="Huang L."/>
            <person name="Du W."/>
            <person name="Huang Y."/>
        </authorList>
    </citation>
    <scope>NUCLEOTIDE SEQUENCE [LARGE SCALE GENOMIC DNA]</scope>
    <source>
        <strain evidence="1 2">IO3-P2-C2</strain>
    </source>
</reference>
<evidence type="ECO:0000313" key="1">
    <source>
        <dbReference type="EMBL" id="OZU89094.1"/>
    </source>
</evidence>
<evidence type="ECO:0008006" key="3">
    <source>
        <dbReference type="Google" id="ProtNLM"/>
    </source>
</evidence>
<sequence>MRTGIIIFDVGEQDWRIWIGQEEYEAYIGMNVEIRIQNRYYKTIFQQDYNDWFVTMEDECHSHYKV</sequence>
<keyword evidence="2" id="KW-1185">Reference proteome</keyword>
<evidence type="ECO:0000313" key="2">
    <source>
        <dbReference type="Proteomes" id="UP000216498"/>
    </source>
</evidence>
<gene>
    <name evidence="1" type="ORF">CIL03_08765</name>
</gene>
<dbReference type="RefSeq" id="WP_094885459.1">
    <property type="nucleotide sequence ID" value="NZ_NPMS01000003.1"/>
</dbReference>
<dbReference type="Proteomes" id="UP000216498">
    <property type="component" value="Unassembled WGS sequence"/>
</dbReference>
<name>A0A265NCA7_9BACI</name>
<accession>A0A265NCA7</accession>
<dbReference type="EMBL" id="NPMS01000003">
    <property type="protein sequence ID" value="OZU89094.1"/>
    <property type="molecule type" value="Genomic_DNA"/>
</dbReference>
<organism evidence="1 2">
    <name type="scientific">Virgibacillus indicus</name>
    <dbReference type="NCBI Taxonomy" id="2024554"/>
    <lineage>
        <taxon>Bacteria</taxon>
        <taxon>Bacillati</taxon>
        <taxon>Bacillota</taxon>
        <taxon>Bacilli</taxon>
        <taxon>Bacillales</taxon>
        <taxon>Bacillaceae</taxon>
        <taxon>Virgibacillus</taxon>
    </lineage>
</organism>
<proteinExistence type="predicted"/>